<reference evidence="1" key="2">
    <citation type="submission" date="2013-04" db="UniProtKB">
        <authorList>
            <consortium name="EnsemblPlants"/>
        </authorList>
    </citation>
    <scope>IDENTIFICATION</scope>
</reference>
<reference evidence="1" key="1">
    <citation type="journal article" date="2013" name="Nat. Commun.">
        <title>Whole-genome sequencing of Oryza brachyantha reveals mechanisms underlying Oryza genome evolution.</title>
        <authorList>
            <person name="Chen J."/>
            <person name="Huang Q."/>
            <person name="Gao D."/>
            <person name="Wang J."/>
            <person name="Lang Y."/>
            <person name="Liu T."/>
            <person name="Li B."/>
            <person name="Bai Z."/>
            <person name="Luis Goicoechea J."/>
            <person name="Liang C."/>
            <person name="Chen C."/>
            <person name="Zhang W."/>
            <person name="Sun S."/>
            <person name="Liao Y."/>
            <person name="Zhang X."/>
            <person name="Yang L."/>
            <person name="Song C."/>
            <person name="Wang M."/>
            <person name="Shi J."/>
            <person name="Liu G."/>
            <person name="Liu J."/>
            <person name="Zhou H."/>
            <person name="Zhou W."/>
            <person name="Yu Q."/>
            <person name="An N."/>
            <person name="Chen Y."/>
            <person name="Cai Q."/>
            <person name="Wang B."/>
            <person name="Liu B."/>
            <person name="Min J."/>
            <person name="Huang Y."/>
            <person name="Wu H."/>
            <person name="Li Z."/>
            <person name="Zhang Y."/>
            <person name="Yin Y."/>
            <person name="Song W."/>
            <person name="Jiang J."/>
            <person name="Jackson S.A."/>
            <person name="Wing R.A."/>
            <person name="Wang J."/>
            <person name="Chen M."/>
        </authorList>
    </citation>
    <scope>NUCLEOTIDE SEQUENCE [LARGE SCALE GENOMIC DNA]</scope>
    <source>
        <strain evidence="1">cv. IRGC 101232</strain>
    </source>
</reference>
<dbReference type="AlphaFoldDB" id="J3M030"/>
<dbReference type="Proteomes" id="UP000006038">
    <property type="component" value="Chromosome 4"/>
</dbReference>
<organism evidence="1">
    <name type="scientific">Oryza brachyantha</name>
    <name type="common">malo sina</name>
    <dbReference type="NCBI Taxonomy" id="4533"/>
    <lineage>
        <taxon>Eukaryota</taxon>
        <taxon>Viridiplantae</taxon>
        <taxon>Streptophyta</taxon>
        <taxon>Embryophyta</taxon>
        <taxon>Tracheophyta</taxon>
        <taxon>Spermatophyta</taxon>
        <taxon>Magnoliopsida</taxon>
        <taxon>Liliopsida</taxon>
        <taxon>Poales</taxon>
        <taxon>Poaceae</taxon>
        <taxon>BOP clade</taxon>
        <taxon>Oryzoideae</taxon>
        <taxon>Oryzeae</taxon>
        <taxon>Oryzinae</taxon>
        <taxon>Oryza</taxon>
    </lineage>
</organism>
<keyword evidence="2" id="KW-1185">Reference proteome</keyword>
<evidence type="ECO:0000313" key="1">
    <source>
        <dbReference type="EnsemblPlants" id="OB04G27550.1"/>
    </source>
</evidence>
<proteinExistence type="predicted"/>
<sequence length="79" mass="8604">MAQAVKAAKRRTAVSVPDRDCDGQILLFLSGFSADQPEIYRPVPAQTRMHVVRAGARKMTSTWSKNITNSPFAVAISNA</sequence>
<evidence type="ECO:0000313" key="2">
    <source>
        <dbReference type="Proteomes" id="UP000006038"/>
    </source>
</evidence>
<dbReference type="Gramene" id="OB04G27550.1">
    <property type="protein sequence ID" value="OB04G27550.1"/>
    <property type="gene ID" value="OB04G27550"/>
</dbReference>
<name>J3M030_ORYBR</name>
<dbReference type="EnsemblPlants" id="OB04G27550.1">
    <property type="protein sequence ID" value="OB04G27550.1"/>
    <property type="gene ID" value="OB04G27550"/>
</dbReference>
<accession>J3M030</accession>
<protein>
    <submittedName>
        <fullName evidence="1">Uncharacterized protein</fullName>
    </submittedName>
</protein>
<dbReference type="HOGENOM" id="CLU_2609870_0_0_1"/>